<gene>
    <name evidence="1" type="ORF">LCGC14_0727530</name>
</gene>
<dbReference type="AlphaFoldDB" id="A0A0F9SVU2"/>
<dbReference type="EMBL" id="LAZR01001673">
    <property type="protein sequence ID" value="KKN41006.1"/>
    <property type="molecule type" value="Genomic_DNA"/>
</dbReference>
<protein>
    <recommendedName>
        <fullName evidence="2">DOD-type homing endonuclease domain-containing protein</fullName>
    </recommendedName>
</protein>
<name>A0A0F9SVU2_9ZZZZ</name>
<evidence type="ECO:0000313" key="1">
    <source>
        <dbReference type="EMBL" id="KKN41006.1"/>
    </source>
</evidence>
<sequence>MLSKGNKLLSIELKATDGIILKNFIHAIGYNPNYVRYYKRIKYNDKGQKKIRRTFRVRFTNDHFCDNLIKHGFILGKKSSKIRFPSLKKREYILACLLGFFDGDGSHVGTPTIYTQSRAFLVDIISKLKALGYAKDFKIKKKVDKRPNSSNLNYLGLGGEVFNNMINVYSNSLPRKRKRYLVGEAMKNFRREQWAIYLADVEKNRKKLMFSKEKLSELRQTLSYKEIAQLHYEIYKTKISLNVIYYWCKKWGIKNPDLVSNSKSKKLKFSKSKLIQLRQSKSYKKIADLHYSMYRIKIGANTIQYWCKKWGIK</sequence>
<dbReference type="InterPro" id="IPR027434">
    <property type="entry name" value="Homing_endonucl"/>
</dbReference>
<organism evidence="1">
    <name type="scientific">marine sediment metagenome</name>
    <dbReference type="NCBI Taxonomy" id="412755"/>
    <lineage>
        <taxon>unclassified sequences</taxon>
        <taxon>metagenomes</taxon>
        <taxon>ecological metagenomes</taxon>
    </lineage>
</organism>
<evidence type="ECO:0008006" key="2">
    <source>
        <dbReference type="Google" id="ProtNLM"/>
    </source>
</evidence>
<proteinExistence type="predicted"/>
<accession>A0A0F9SVU2</accession>
<reference evidence="1" key="1">
    <citation type="journal article" date="2015" name="Nature">
        <title>Complex archaea that bridge the gap between prokaryotes and eukaryotes.</title>
        <authorList>
            <person name="Spang A."/>
            <person name="Saw J.H."/>
            <person name="Jorgensen S.L."/>
            <person name="Zaremba-Niedzwiedzka K."/>
            <person name="Martijn J."/>
            <person name="Lind A.E."/>
            <person name="van Eijk R."/>
            <person name="Schleper C."/>
            <person name="Guy L."/>
            <person name="Ettema T.J."/>
        </authorList>
    </citation>
    <scope>NUCLEOTIDE SEQUENCE</scope>
</reference>
<comment type="caution">
    <text evidence="1">The sequence shown here is derived from an EMBL/GenBank/DDBJ whole genome shotgun (WGS) entry which is preliminary data.</text>
</comment>
<dbReference type="Gene3D" id="3.10.28.10">
    <property type="entry name" value="Homing endonucleases"/>
    <property type="match status" value="1"/>
</dbReference>